<proteinExistence type="predicted"/>
<dbReference type="EMBL" id="ANIK01000035">
    <property type="protein sequence ID" value="EMJ95435.1"/>
    <property type="molecule type" value="Genomic_DNA"/>
</dbReference>
<sequence length="603" mass="65724">MGTREPEFLGRGYIQPGARGAFRTKPQSAGISPDLSTLILIGPSDNGYDTNDQTLHVTKRVLELGSSDEARSVLYSGDLADAVINAFSPSKDSRFANGPQTIKALNISPNVSASAQAPTNVSGILNTIKATVPGPKGNQIRFRITNNGSIIQVGDSDQIVTSQTIEANEIRIQYSGNAGAANLTFNGIELRVTLSGTPATDTSRDLVALVKDYETLSELVAYISSQNGYSAVLLSQPDRKTYHLDYISATDAVDIKTQNFTLKSLLHQQETFFLSNGLAEIVATLERKPLSDMASFTYLTGGRTGVVTTKAYLDAIDTVFETEIAKGFYVNVCTSIEPVRLYLADKLSIGNSAEGSDERFGGAGLDLDKSIDARIDDIKTTNSEYMVLGLSPVTRYKADRVNLKTYPGWMLSVLHNAIKAAANVRETVTYKDLNIVDAPEILSKTQIKKVLRAGGLVVTRKPNSGPFKIELALTSYQAQNLIKNQASTVCTALALVKDFREWLNVTFTGEVPTDPNALGTNLTDADIRTAVTQRFRNVYIRQYGWLTRNIYTGEDAFDENFEIRRDGDVAYFVFPDGKIVTPINYMFFLLNLDVVRGAATGGN</sequence>
<comment type="caution">
    <text evidence="1">The sequence shown here is derived from an EMBL/GenBank/DDBJ whole genome shotgun (WGS) entry which is preliminary data.</text>
</comment>
<gene>
    <name evidence="1" type="ORF">LEP1GSC194_3547</name>
</gene>
<name>M6DA86_9LEPT</name>
<dbReference type="OrthoDB" id="336369at2"/>
<evidence type="ECO:0000313" key="1">
    <source>
        <dbReference type="EMBL" id="EMJ95435.1"/>
    </source>
</evidence>
<accession>M6DA86</accession>
<evidence type="ECO:0000313" key="2">
    <source>
        <dbReference type="Proteomes" id="UP000011988"/>
    </source>
</evidence>
<reference evidence="1 2" key="1">
    <citation type="submission" date="2013-01" db="EMBL/GenBank/DDBJ databases">
        <authorList>
            <person name="Harkins D.M."/>
            <person name="Durkin A.S."/>
            <person name="Brinkac L.M."/>
            <person name="Haft D.H."/>
            <person name="Selengut J.D."/>
            <person name="Sanka R."/>
            <person name="DePew J."/>
            <person name="Purushe J."/>
            <person name="Galloway R.L."/>
            <person name="Vinetz J.M."/>
            <person name="Sutton G.G."/>
            <person name="Nierman W.C."/>
            <person name="Fouts D.E."/>
        </authorList>
    </citation>
    <scope>NUCLEOTIDE SEQUENCE [LARGE SCALE GENOMIC DNA]</scope>
    <source>
        <strain evidence="1 2">79601</strain>
    </source>
</reference>
<dbReference type="Proteomes" id="UP000011988">
    <property type="component" value="Unassembled WGS sequence"/>
</dbReference>
<evidence type="ECO:0008006" key="3">
    <source>
        <dbReference type="Google" id="ProtNLM"/>
    </source>
</evidence>
<dbReference type="AlphaFoldDB" id="M6DA86"/>
<dbReference type="RefSeq" id="WP_020773274.1">
    <property type="nucleotide sequence ID" value="NZ_ANIK01000035.1"/>
</dbReference>
<protein>
    <recommendedName>
        <fullName evidence="3">Phage tail sheath protein</fullName>
    </recommendedName>
</protein>
<dbReference type="PATRIC" id="fig|1218565.3.peg.1894"/>
<organism evidence="1 2">
    <name type="scientific">Leptospira alstonii serovar Sichuan str. 79601</name>
    <dbReference type="NCBI Taxonomy" id="1218565"/>
    <lineage>
        <taxon>Bacteria</taxon>
        <taxon>Pseudomonadati</taxon>
        <taxon>Spirochaetota</taxon>
        <taxon>Spirochaetia</taxon>
        <taxon>Leptospirales</taxon>
        <taxon>Leptospiraceae</taxon>
        <taxon>Leptospira</taxon>
    </lineage>
</organism>